<name>K2PBK3_TRYCR</name>
<dbReference type="AlphaFoldDB" id="K2PBK3"/>
<sequence length="268" mass="30591">MFSTRITHITRPLTLLSFTLNEFLNGNKVKPWATLSLSRPSTSKPWEISVHQRKKLIYLDPLSKEVLYGSMVAKQFLSKDAFPYVNSVQIVSVNGVPAISAKNVRHELSRCNTVVLHLMLRYSQYYTAETNLQVESTTKEDVNSLKTTETEPPLQGSNVHVVVPPAAVKRVGRPKKMHAEVQVPVDNQKSHAQETKTVHNPKKNPENPNLPLHQNLQKRNPKASPLILRLPPLIILRLLEYVRKSPQRVRGPRRNIRRKVSVLLYDKK</sequence>
<proteinExistence type="predicted"/>
<dbReference type="Pfam" id="PF24953">
    <property type="entry name" value="DUF7762"/>
    <property type="match status" value="1"/>
</dbReference>
<keyword evidence="4" id="KW-1185">Reference proteome</keyword>
<feature type="compositionally biased region" description="Basic and acidic residues" evidence="1">
    <location>
        <begin position="188"/>
        <end position="197"/>
    </location>
</feature>
<evidence type="ECO:0000259" key="2">
    <source>
        <dbReference type="Pfam" id="PF24953"/>
    </source>
</evidence>
<feature type="region of interest" description="Disordered" evidence="1">
    <location>
        <begin position="188"/>
        <end position="219"/>
    </location>
</feature>
<reference evidence="3 4" key="1">
    <citation type="journal article" date="2012" name="BMC Genomics">
        <title>Comparative genomic analysis of human infective Trypanosoma cruzi lineages with the bat-restricted subspecies T. cruzi marinkellei.</title>
        <authorList>
            <person name="Franzen O."/>
            <person name="Talavera-Lopez C."/>
            <person name="Ochaya S."/>
            <person name="Butler C.E."/>
            <person name="Messenger L.A."/>
            <person name="Lewis M.D."/>
            <person name="Llewellyn M.S."/>
            <person name="Marinkelle C.J."/>
            <person name="Tyler K.M."/>
            <person name="Miles M.A."/>
            <person name="Andersson B."/>
        </authorList>
    </citation>
    <scope>NUCLEOTIDE SEQUENCE [LARGE SCALE GENOMIC DNA]</scope>
    <source>
        <strain evidence="3 4">B7</strain>
    </source>
</reference>
<dbReference type="Proteomes" id="UP000007350">
    <property type="component" value="Unassembled WGS sequence"/>
</dbReference>
<evidence type="ECO:0000313" key="3">
    <source>
        <dbReference type="EMBL" id="EKF38482.1"/>
    </source>
</evidence>
<protein>
    <recommendedName>
        <fullName evidence="2">DUF7762 domain-containing protein</fullName>
    </recommendedName>
</protein>
<evidence type="ECO:0000313" key="4">
    <source>
        <dbReference type="Proteomes" id="UP000007350"/>
    </source>
</evidence>
<dbReference type="EMBL" id="AHKC01005601">
    <property type="protein sequence ID" value="EKF38482.1"/>
    <property type="molecule type" value="Genomic_DNA"/>
</dbReference>
<feature type="domain" description="DUF7762" evidence="2">
    <location>
        <begin position="33"/>
        <end position="119"/>
    </location>
</feature>
<comment type="caution">
    <text evidence="3">The sequence shown here is derived from an EMBL/GenBank/DDBJ whole genome shotgun (WGS) entry which is preliminary data.</text>
</comment>
<evidence type="ECO:0000256" key="1">
    <source>
        <dbReference type="SAM" id="MobiDB-lite"/>
    </source>
</evidence>
<dbReference type="OrthoDB" id="250014at2759"/>
<dbReference type="InterPro" id="IPR056664">
    <property type="entry name" value="DUF7762"/>
</dbReference>
<organism evidence="3 4">
    <name type="scientific">Trypanosoma cruzi marinkellei</name>
    <dbReference type="NCBI Taxonomy" id="85056"/>
    <lineage>
        <taxon>Eukaryota</taxon>
        <taxon>Discoba</taxon>
        <taxon>Euglenozoa</taxon>
        <taxon>Kinetoplastea</taxon>
        <taxon>Metakinetoplastina</taxon>
        <taxon>Trypanosomatida</taxon>
        <taxon>Trypanosomatidae</taxon>
        <taxon>Trypanosoma</taxon>
        <taxon>Schizotrypanum</taxon>
    </lineage>
</organism>
<gene>
    <name evidence="3" type="ORF">MOQ_001310</name>
</gene>
<accession>K2PBK3</accession>